<accession>A0ABW0TRP6</accession>
<dbReference type="RefSeq" id="WP_381441327.1">
    <property type="nucleotide sequence ID" value="NZ_JBHSNP010000002.1"/>
</dbReference>
<protein>
    <submittedName>
        <fullName evidence="2">Uncharacterized protein</fullName>
    </submittedName>
</protein>
<gene>
    <name evidence="2" type="ORF">ACFPTP_00240</name>
</gene>
<proteinExistence type="predicted"/>
<dbReference type="Proteomes" id="UP001596071">
    <property type="component" value="Unassembled WGS sequence"/>
</dbReference>
<keyword evidence="1" id="KW-1133">Transmembrane helix</keyword>
<evidence type="ECO:0000256" key="1">
    <source>
        <dbReference type="SAM" id="Phobius"/>
    </source>
</evidence>
<keyword evidence="3" id="KW-1185">Reference proteome</keyword>
<evidence type="ECO:0000313" key="3">
    <source>
        <dbReference type="Proteomes" id="UP001596071"/>
    </source>
</evidence>
<keyword evidence="1" id="KW-0812">Transmembrane</keyword>
<evidence type="ECO:0000313" key="2">
    <source>
        <dbReference type="EMBL" id="MFC5601694.1"/>
    </source>
</evidence>
<reference evidence="3" key="1">
    <citation type="journal article" date="2019" name="Int. J. Syst. Evol. Microbiol.">
        <title>The Global Catalogue of Microorganisms (GCM) 10K type strain sequencing project: providing services to taxonomists for standard genome sequencing and annotation.</title>
        <authorList>
            <consortium name="The Broad Institute Genomics Platform"/>
            <consortium name="The Broad Institute Genome Sequencing Center for Infectious Disease"/>
            <person name="Wu L."/>
            <person name="Ma J."/>
        </authorList>
    </citation>
    <scope>NUCLEOTIDE SEQUENCE [LARGE SCALE GENOMIC DNA]</scope>
    <source>
        <strain evidence="3">KACC 11299</strain>
    </source>
</reference>
<organism evidence="2 3">
    <name type="scientific">Sporosarcina koreensis</name>
    <dbReference type="NCBI Taxonomy" id="334735"/>
    <lineage>
        <taxon>Bacteria</taxon>
        <taxon>Bacillati</taxon>
        <taxon>Bacillota</taxon>
        <taxon>Bacilli</taxon>
        <taxon>Bacillales</taxon>
        <taxon>Caryophanaceae</taxon>
        <taxon>Sporosarcina</taxon>
    </lineage>
</organism>
<comment type="caution">
    <text evidence="2">The sequence shown here is derived from an EMBL/GenBank/DDBJ whole genome shotgun (WGS) entry which is preliminary data.</text>
</comment>
<dbReference type="EMBL" id="JBHSNP010000002">
    <property type="protein sequence ID" value="MFC5601694.1"/>
    <property type="molecule type" value="Genomic_DNA"/>
</dbReference>
<name>A0ABW0TRP6_9BACL</name>
<feature type="transmembrane region" description="Helical" evidence="1">
    <location>
        <begin position="6"/>
        <end position="26"/>
    </location>
</feature>
<sequence>MKWIIGFYSIQFLILIALIIGSWFIWDRRFKTKHGRQVPKGFVRTNEISIDPITNKKLVVYFNPESGERFYKEEDAKKSRKRE</sequence>
<keyword evidence="1" id="KW-0472">Membrane</keyword>